<dbReference type="Proteomes" id="UP000595933">
    <property type="component" value="Chromosome"/>
</dbReference>
<accession>A0A9X7V7F3</accession>
<feature type="domain" description="HTH luxR-type" evidence="1">
    <location>
        <begin position="321"/>
        <end position="386"/>
    </location>
</feature>
<dbReference type="AlphaFoldDB" id="A0A9X7V7F3"/>
<evidence type="ECO:0000259" key="1">
    <source>
        <dbReference type="PROSITE" id="PS50043"/>
    </source>
</evidence>
<reference evidence="2 3" key="1">
    <citation type="submission" date="2020-12" db="EMBL/GenBank/DDBJ databases">
        <title>FDA dAtabase for Regulatory Grade micrObial Sequences (FDA-ARGOS): Supporting development and validation of Infectious Disease Dx tests.</title>
        <authorList>
            <person name="Sproer C."/>
            <person name="Gronow S."/>
            <person name="Severitt S."/>
            <person name="Schroder I."/>
            <person name="Tallon L."/>
            <person name="Sadzewicz L."/>
            <person name="Zhao X."/>
            <person name="Boylan J."/>
            <person name="Ott S."/>
            <person name="Bowen H."/>
            <person name="Vavikolanu K."/>
            <person name="Mehta A."/>
            <person name="Aluvathingal J."/>
            <person name="Nadendla S."/>
            <person name="Lowell S."/>
            <person name="Myers T."/>
            <person name="Yan Y."/>
            <person name="Sichtig H."/>
        </authorList>
    </citation>
    <scope>NUCLEOTIDE SEQUENCE [LARGE SCALE GENOMIC DNA]</scope>
    <source>
        <strain evidence="2 3">FDAARGOS_1013</strain>
    </source>
</reference>
<evidence type="ECO:0000313" key="3">
    <source>
        <dbReference type="Proteomes" id="UP000595933"/>
    </source>
</evidence>
<evidence type="ECO:0000313" key="2">
    <source>
        <dbReference type="EMBL" id="QQN52769.1"/>
    </source>
</evidence>
<dbReference type="GO" id="GO:0006355">
    <property type="term" value="P:regulation of DNA-templated transcription"/>
    <property type="evidence" value="ECO:0007669"/>
    <property type="project" value="InterPro"/>
</dbReference>
<dbReference type="PROSITE" id="PS50043">
    <property type="entry name" value="HTH_LUXR_2"/>
    <property type="match status" value="1"/>
</dbReference>
<organism evidence="2 3">
    <name type="scientific">Stutzerimonas balearica</name>
    <dbReference type="NCBI Taxonomy" id="74829"/>
    <lineage>
        <taxon>Bacteria</taxon>
        <taxon>Pseudomonadati</taxon>
        <taxon>Pseudomonadota</taxon>
        <taxon>Gammaproteobacteria</taxon>
        <taxon>Pseudomonadales</taxon>
        <taxon>Pseudomonadaceae</taxon>
        <taxon>Stutzerimonas</taxon>
    </lineage>
</organism>
<dbReference type="RefSeq" id="WP_200294017.1">
    <property type="nucleotide sequence ID" value="NZ_CP067013.1"/>
</dbReference>
<dbReference type="EMBL" id="CP067013">
    <property type="protein sequence ID" value="QQN52769.1"/>
    <property type="molecule type" value="Genomic_DNA"/>
</dbReference>
<dbReference type="Gene3D" id="1.10.10.10">
    <property type="entry name" value="Winged helix-like DNA-binding domain superfamily/Winged helix DNA-binding domain"/>
    <property type="match status" value="1"/>
</dbReference>
<dbReference type="SMART" id="SM00421">
    <property type="entry name" value="HTH_LUXR"/>
    <property type="match status" value="1"/>
</dbReference>
<sequence>MSLSTASKNVAPVPVTEQLSLTEYDRLVSILQEGAFDNEALTRALEALRVYFRANYVTLILKVVGIEELGLMLVAGNYKEHGRLCYQAYQEGSTPFGHQPADTVFTELDVLSEADWQTSHYYRELCRNYDVYHLMGADISTPDAGLVRLRITRSHDAPEFDARDREVCRMLLPHLRRSLHMHNLLNRSEMIGTLYSQAITRLSVATIVLDESGSVLQLNEVARELLARADGLKLVGGRLEATYPSDNRELHKLINEAFAAHQGQRPLERDALSIARPSGEVNLGVVAEAMPSVDWVEGKGQPAVVLYVRDAVGKSQVNNTVAKQLFNFTPAETALALELANGLSLEEAAENLNIMRNTARAHLRAIFSKTGVRRQAELVRVMLNSVVALGGSQLAPLKIPVVRLPRPHMRDVR</sequence>
<dbReference type="GO" id="GO:0003677">
    <property type="term" value="F:DNA binding"/>
    <property type="evidence" value="ECO:0007669"/>
    <property type="project" value="InterPro"/>
</dbReference>
<name>A0A9X7V7F3_9GAMM</name>
<dbReference type="SUPFAM" id="SSF46894">
    <property type="entry name" value="C-terminal effector domain of the bipartite response regulators"/>
    <property type="match status" value="1"/>
</dbReference>
<gene>
    <name evidence="2" type="ORF">I6H70_02085</name>
</gene>
<dbReference type="InterPro" id="IPR000792">
    <property type="entry name" value="Tscrpt_reg_LuxR_C"/>
</dbReference>
<dbReference type="InterPro" id="IPR036388">
    <property type="entry name" value="WH-like_DNA-bd_sf"/>
</dbReference>
<proteinExistence type="predicted"/>
<protein>
    <submittedName>
        <fullName evidence="2">Helix-turn-helix transcriptional regulator</fullName>
    </submittedName>
</protein>
<dbReference type="Pfam" id="PF00196">
    <property type="entry name" value="GerE"/>
    <property type="match status" value="1"/>
</dbReference>
<dbReference type="InterPro" id="IPR016032">
    <property type="entry name" value="Sig_transdc_resp-reg_C-effctor"/>
</dbReference>